<evidence type="ECO:0000256" key="6">
    <source>
        <dbReference type="ARBA" id="ARBA00022989"/>
    </source>
</evidence>
<feature type="transmembrane region" description="Helical" evidence="8">
    <location>
        <begin position="6"/>
        <end position="30"/>
    </location>
</feature>
<protein>
    <submittedName>
        <fullName evidence="10">Putative ABC tranpsorter</fullName>
    </submittedName>
</protein>
<gene>
    <name evidence="10" type="ORF">NA8A_07539</name>
</gene>
<name>K2P7G8_9HYPH</name>
<dbReference type="OrthoDB" id="9805029at2"/>
<feature type="transmembrane region" description="Helical" evidence="8">
    <location>
        <begin position="174"/>
        <end position="198"/>
    </location>
</feature>
<reference evidence="10 11" key="1">
    <citation type="journal article" date="2012" name="J. Bacteriol.">
        <title>Genome Sequence of Nitratireductor indicus Type Strain C115.</title>
        <authorList>
            <person name="Lai Q."/>
            <person name="Li G."/>
            <person name="Yu Z."/>
            <person name="Shao Z."/>
        </authorList>
    </citation>
    <scope>NUCLEOTIDE SEQUENCE [LARGE SCALE GENOMIC DNA]</scope>
    <source>
        <strain evidence="10 11">C115</strain>
    </source>
</reference>
<evidence type="ECO:0000256" key="3">
    <source>
        <dbReference type="ARBA" id="ARBA00022692"/>
    </source>
</evidence>
<evidence type="ECO:0000259" key="9">
    <source>
        <dbReference type="PROSITE" id="PS50893"/>
    </source>
</evidence>
<proteinExistence type="predicted"/>
<evidence type="ECO:0000256" key="4">
    <source>
        <dbReference type="ARBA" id="ARBA00022741"/>
    </source>
</evidence>
<feature type="domain" description="ABC transporter" evidence="9">
    <location>
        <begin position="321"/>
        <end position="566"/>
    </location>
</feature>
<dbReference type="Proteomes" id="UP000007374">
    <property type="component" value="Unassembled WGS sequence"/>
</dbReference>
<dbReference type="GO" id="GO:0005524">
    <property type="term" value="F:ATP binding"/>
    <property type="evidence" value="ECO:0007669"/>
    <property type="project" value="UniProtKB-KW"/>
</dbReference>
<evidence type="ECO:0000256" key="7">
    <source>
        <dbReference type="ARBA" id="ARBA00023136"/>
    </source>
</evidence>
<dbReference type="SMART" id="SM00382">
    <property type="entry name" value="AAA"/>
    <property type="match status" value="1"/>
</dbReference>
<comment type="subcellular location">
    <subcellularLocation>
        <location evidence="1">Cell membrane</location>
        <topology evidence="1">Multi-pass membrane protein</topology>
    </subcellularLocation>
</comment>
<accession>K2P7G8</accession>
<dbReference type="PANTHER" id="PTHR30482">
    <property type="entry name" value="HIGH-AFFINITY BRANCHED-CHAIN AMINO ACID TRANSPORT SYSTEM PERMEASE"/>
    <property type="match status" value="1"/>
</dbReference>
<evidence type="ECO:0000256" key="5">
    <source>
        <dbReference type="ARBA" id="ARBA00022840"/>
    </source>
</evidence>
<dbReference type="InterPro" id="IPR001851">
    <property type="entry name" value="ABC_transp_permease"/>
</dbReference>
<sequence>MEYIYHVAVLFCLYAILATSFNLLVGFAGLFALSHAALYAIGAYTTAILTTTLGLPFPVPLIASILFAALLSIVIAVPALRVSGHYLVIVSLALQVIVLQVIVNWKSLTGGTDGISGVPTYSFGSFALDTPARFLIAAMLGLAACYWVAWRLTRSPFGRALRAMRENESAAQSVGLDILYMKVSVFAISAGLAAVAGSLFARYFSYVGADSFSINETIYILAMVILGGTGNLRGAVLGAAILVVLPELLKFLPMPVDIADKMRLIIYGCVLMAVLVFRPQGLLPELRGKKAMFVQTDAERDEADTAKLLDGETGATSETVLEGRNLCKRFGGITAISDFSIALRSHRITGLIGPNGAGKTTAFNLLTGFLKPTDGQIDLRGKSILGKKPHHLVASGVARSFQDLRLFTNMTVIENVVVALPNQAGHRISNLFLKPLTVRAQERENTALAMQILRFVELDGKAHETAADLSYAEEKLLVVARLLATGAEVLLFDEPMSGLDQTTLREILPVLRRLAERGKAICIIEHNLDVITGICDEVFFLDEGRTMAVGSPAELMSDPELAERYFK</sequence>
<keyword evidence="5" id="KW-0067">ATP-binding</keyword>
<dbReference type="eggNOG" id="COG0411">
    <property type="taxonomic scope" value="Bacteria"/>
</dbReference>
<dbReference type="PATRIC" id="fig|1231190.3.peg.1580"/>
<feature type="transmembrane region" description="Helical" evidence="8">
    <location>
        <begin position="264"/>
        <end position="283"/>
    </location>
</feature>
<dbReference type="InterPro" id="IPR027417">
    <property type="entry name" value="P-loop_NTPase"/>
</dbReference>
<dbReference type="GO" id="GO:0016887">
    <property type="term" value="F:ATP hydrolysis activity"/>
    <property type="evidence" value="ECO:0007669"/>
    <property type="project" value="InterPro"/>
</dbReference>
<keyword evidence="11" id="KW-1185">Reference proteome</keyword>
<dbReference type="AlphaFoldDB" id="K2P7G8"/>
<evidence type="ECO:0000256" key="2">
    <source>
        <dbReference type="ARBA" id="ARBA00022475"/>
    </source>
</evidence>
<dbReference type="SUPFAM" id="SSF52540">
    <property type="entry name" value="P-loop containing nucleoside triphosphate hydrolases"/>
    <property type="match status" value="1"/>
</dbReference>
<dbReference type="GO" id="GO:0015658">
    <property type="term" value="F:branched-chain amino acid transmembrane transporter activity"/>
    <property type="evidence" value="ECO:0007669"/>
    <property type="project" value="InterPro"/>
</dbReference>
<feature type="transmembrane region" description="Helical" evidence="8">
    <location>
        <begin position="37"/>
        <end position="55"/>
    </location>
</feature>
<evidence type="ECO:0000256" key="1">
    <source>
        <dbReference type="ARBA" id="ARBA00004651"/>
    </source>
</evidence>
<keyword evidence="6 8" id="KW-1133">Transmembrane helix</keyword>
<dbReference type="STRING" id="721133.SAMN05216176_105205"/>
<keyword evidence="4" id="KW-0547">Nucleotide-binding</keyword>
<dbReference type="InterPro" id="IPR043428">
    <property type="entry name" value="LivM-like"/>
</dbReference>
<evidence type="ECO:0000313" key="11">
    <source>
        <dbReference type="Proteomes" id="UP000007374"/>
    </source>
</evidence>
<evidence type="ECO:0000313" key="10">
    <source>
        <dbReference type="EMBL" id="EKF43171.1"/>
    </source>
</evidence>
<dbReference type="InterPro" id="IPR003439">
    <property type="entry name" value="ABC_transporter-like_ATP-bd"/>
</dbReference>
<dbReference type="PROSITE" id="PS50893">
    <property type="entry name" value="ABC_TRANSPORTER_2"/>
    <property type="match status" value="1"/>
</dbReference>
<dbReference type="InterPro" id="IPR003593">
    <property type="entry name" value="AAA+_ATPase"/>
</dbReference>
<feature type="transmembrane region" description="Helical" evidence="8">
    <location>
        <begin position="86"/>
        <end position="103"/>
    </location>
</feature>
<dbReference type="CDD" id="cd06581">
    <property type="entry name" value="TM_PBP1_LivM_like"/>
    <property type="match status" value="1"/>
</dbReference>
<keyword evidence="7 8" id="KW-0472">Membrane</keyword>
<feature type="transmembrane region" description="Helical" evidence="8">
    <location>
        <begin position="61"/>
        <end position="79"/>
    </location>
</feature>
<dbReference type="eggNOG" id="COG4177">
    <property type="taxonomic scope" value="Bacteria"/>
</dbReference>
<dbReference type="RefSeq" id="WP_009756325.1">
    <property type="nucleotide sequence ID" value="NZ_AMSI01000004.1"/>
</dbReference>
<dbReference type="EMBL" id="AMSI01000004">
    <property type="protein sequence ID" value="EKF43171.1"/>
    <property type="molecule type" value="Genomic_DNA"/>
</dbReference>
<feature type="transmembrane region" description="Helical" evidence="8">
    <location>
        <begin position="134"/>
        <end position="153"/>
    </location>
</feature>
<dbReference type="Gene3D" id="3.40.50.300">
    <property type="entry name" value="P-loop containing nucleotide triphosphate hydrolases"/>
    <property type="match status" value="1"/>
</dbReference>
<comment type="caution">
    <text evidence="10">The sequence shown here is derived from an EMBL/GenBank/DDBJ whole genome shotgun (WGS) entry which is preliminary data.</text>
</comment>
<keyword evidence="3 8" id="KW-0812">Transmembrane</keyword>
<dbReference type="CDD" id="cd03219">
    <property type="entry name" value="ABC_Mj1267_LivG_branched"/>
    <property type="match status" value="1"/>
</dbReference>
<feature type="transmembrane region" description="Helical" evidence="8">
    <location>
        <begin position="218"/>
        <end position="244"/>
    </location>
</feature>
<dbReference type="PANTHER" id="PTHR30482:SF20">
    <property type="entry name" value="HIGH-AFFINITY BRANCHED-CHAIN AMINO ACID TRANSPORT SYSTEM PERMEASE PROTEIN LIVM"/>
    <property type="match status" value="1"/>
</dbReference>
<evidence type="ECO:0000256" key="8">
    <source>
        <dbReference type="SAM" id="Phobius"/>
    </source>
</evidence>
<dbReference type="Pfam" id="PF00005">
    <property type="entry name" value="ABC_tran"/>
    <property type="match status" value="1"/>
</dbReference>
<keyword evidence="2" id="KW-1003">Cell membrane</keyword>
<dbReference type="GO" id="GO:0005886">
    <property type="term" value="C:plasma membrane"/>
    <property type="evidence" value="ECO:0007669"/>
    <property type="project" value="UniProtKB-SubCell"/>
</dbReference>
<organism evidence="10 11">
    <name type="scientific">Nitratireductor indicus C115</name>
    <dbReference type="NCBI Taxonomy" id="1231190"/>
    <lineage>
        <taxon>Bacteria</taxon>
        <taxon>Pseudomonadati</taxon>
        <taxon>Pseudomonadota</taxon>
        <taxon>Alphaproteobacteria</taxon>
        <taxon>Hyphomicrobiales</taxon>
        <taxon>Phyllobacteriaceae</taxon>
        <taxon>Nitratireductor</taxon>
    </lineage>
</organism>
<dbReference type="Pfam" id="PF02653">
    <property type="entry name" value="BPD_transp_2"/>
    <property type="match status" value="1"/>
</dbReference>